<evidence type="ECO:0008006" key="2">
    <source>
        <dbReference type="Google" id="ProtNLM"/>
    </source>
</evidence>
<evidence type="ECO:0000313" key="1">
    <source>
        <dbReference type="EMBL" id="GAG18635.1"/>
    </source>
</evidence>
<comment type="caution">
    <text evidence="1">The sequence shown here is derived from an EMBL/GenBank/DDBJ whole genome shotgun (WGS) entry which is preliminary data.</text>
</comment>
<accession>X0VK62</accession>
<gene>
    <name evidence="1" type="ORF">S01H1_58315</name>
</gene>
<reference evidence="1" key="1">
    <citation type="journal article" date="2014" name="Front. Microbiol.">
        <title>High frequency of phylogenetically diverse reductive dehalogenase-homologous genes in deep subseafloor sedimentary metagenomes.</title>
        <authorList>
            <person name="Kawai M."/>
            <person name="Futagami T."/>
            <person name="Toyoda A."/>
            <person name="Takaki Y."/>
            <person name="Nishi S."/>
            <person name="Hori S."/>
            <person name="Arai W."/>
            <person name="Tsubouchi T."/>
            <person name="Morono Y."/>
            <person name="Uchiyama I."/>
            <person name="Ito T."/>
            <person name="Fujiyama A."/>
            <person name="Inagaki F."/>
            <person name="Takami H."/>
        </authorList>
    </citation>
    <scope>NUCLEOTIDE SEQUENCE</scope>
    <source>
        <strain evidence="1">Expedition CK06-06</strain>
    </source>
</reference>
<feature type="non-terminal residue" evidence="1">
    <location>
        <position position="63"/>
    </location>
</feature>
<sequence length="63" mass="7384">MKFSIICPTRRRPNLIVLFVESIIKTTKNMKDIEIQLITDEDDIIAKNAVLSLKDKYPKYDNE</sequence>
<organism evidence="1">
    <name type="scientific">marine sediment metagenome</name>
    <dbReference type="NCBI Taxonomy" id="412755"/>
    <lineage>
        <taxon>unclassified sequences</taxon>
        <taxon>metagenomes</taxon>
        <taxon>ecological metagenomes</taxon>
    </lineage>
</organism>
<proteinExistence type="predicted"/>
<dbReference type="EMBL" id="BARS01038090">
    <property type="protein sequence ID" value="GAG18635.1"/>
    <property type="molecule type" value="Genomic_DNA"/>
</dbReference>
<protein>
    <recommendedName>
        <fullName evidence="2">Glycosyltransferase 2-like domain-containing protein</fullName>
    </recommendedName>
</protein>
<name>X0VK62_9ZZZZ</name>
<dbReference type="AlphaFoldDB" id="X0VK62"/>